<dbReference type="GO" id="GO:0051782">
    <property type="term" value="P:negative regulation of cell division"/>
    <property type="evidence" value="ECO:0007669"/>
    <property type="project" value="TreeGrafter"/>
</dbReference>
<dbReference type="InterPro" id="IPR027417">
    <property type="entry name" value="P-loop_NTPase"/>
</dbReference>
<keyword evidence="2" id="KW-0132">Cell division</keyword>
<feature type="domain" description="CobQ/CobB/MinD/ParA nucleotide binding" evidence="1">
    <location>
        <begin position="4"/>
        <end position="210"/>
    </location>
</feature>
<evidence type="ECO:0000313" key="2">
    <source>
        <dbReference type="EMBL" id="SCL74253.1"/>
    </source>
</evidence>
<dbReference type="InterPro" id="IPR014433">
    <property type="entry name" value="CooC"/>
</dbReference>
<reference evidence="2 3" key="1">
    <citation type="submission" date="2016-08" db="EMBL/GenBank/DDBJ databases">
        <authorList>
            <person name="Seilhamer J.J."/>
        </authorList>
    </citation>
    <scope>NUCLEOTIDE SEQUENCE [LARGE SCALE GENOMIC DNA]</scope>
    <source>
        <strain evidence="2">L21-II-0</strain>
    </source>
</reference>
<dbReference type="GO" id="GO:0005829">
    <property type="term" value="C:cytosol"/>
    <property type="evidence" value="ECO:0007669"/>
    <property type="project" value="TreeGrafter"/>
</dbReference>
<dbReference type="GO" id="GO:0051301">
    <property type="term" value="P:cell division"/>
    <property type="evidence" value="ECO:0007669"/>
    <property type="project" value="UniProtKB-KW"/>
</dbReference>
<evidence type="ECO:0000259" key="1">
    <source>
        <dbReference type="Pfam" id="PF01656"/>
    </source>
</evidence>
<dbReference type="OrthoDB" id="31168at2157"/>
<keyword evidence="2" id="KW-0131">Cell cycle</keyword>
<dbReference type="Pfam" id="PF01656">
    <property type="entry name" value="CbiA"/>
    <property type="match status" value="1"/>
</dbReference>
<dbReference type="Proteomes" id="UP000184671">
    <property type="component" value="Unassembled WGS sequence"/>
</dbReference>
<organism evidence="2 3">
    <name type="scientific">Methanoculleus chikugoensis</name>
    <dbReference type="NCBI Taxonomy" id="118126"/>
    <lineage>
        <taxon>Archaea</taxon>
        <taxon>Methanobacteriati</taxon>
        <taxon>Methanobacteriota</taxon>
        <taxon>Stenosarchaea group</taxon>
        <taxon>Methanomicrobia</taxon>
        <taxon>Methanomicrobiales</taxon>
        <taxon>Methanomicrobiaceae</taxon>
        <taxon>Methanoculleus</taxon>
    </lineage>
</organism>
<dbReference type="Gene3D" id="3.40.50.300">
    <property type="entry name" value="P-loop containing nucleotide triphosphate hydrolases"/>
    <property type="match status" value="1"/>
</dbReference>
<accession>A0A1M4MHA5</accession>
<protein>
    <submittedName>
        <fullName evidence="2">Cell division ATPase MinD</fullName>
    </submittedName>
</protein>
<dbReference type="RefSeq" id="WP_074368570.1">
    <property type="nucleotide sequence ID" value="NZ_FMID01000004.1"/>
</dbReference>
<dbReference type="AlphaFoldDB" id="A0A1M4MHA5"/>
<dbReference type="EMBL" id="FMID01000004">
    <property type="protein sequence ID" value="SCL74253.1"/>
    <property type="molecule type" value="Genomic_DNA"/>
</dbReference>
<dbReference type="SUPFAM" id="SSF52540">
    <property type="entry name" value="P-loop containing nucleoside triphosphate hydrolases"/>
    <property type="match status" value="1"/>
</dbReference>
<name>A0A1M4MHA5_9EURY</name>
<dbReference type="GO" id="GO:0009898">
    <property type="term" value="C:cytoplasmic side of plasma membrane"/>
    <property type="evidence" value="ECO:0007669"/>
    <property type="project" value="TreeGrafter"/>
</dbReference>
<gene>
    <name evidence="2" type="ORF">L21_0121</name>
</gene>
<dbReference type="GO" id="GO:0005524">
    <property type="term" value="F:ATP binding"/>
    <property type="evidence" value="ECO:0007669"/>
    <property type="project" value="TreeGrafter"/>
</dbReference>
<dbReference type="PANTHER" id="PTHR43384">
    <property type="entry name" value="SEPTUM SITE-DETERMINING PROTEIN MIND HOMOLOG, CHLOROPLASTIC-RELATED"/>
    <property type="match status" value="1"/>
</dbReference>
<dbReference type="STRING" id="118126.L21_0121"/>
<proteinExistence type="predicted"/>
<sequence length="261" mass="27831">MKLIICGKGGSGKSTITALLARQYARERKRVVVVDTDVSNVGLHRILGMDPPPDLIGYFGGKTKMMEFMRGSRRGDVPADTPALGTWTYDTIPKEFSSVQDGVQLVSVGKINEATEGCKCSMSALARQFILGLSPAENDRVIIDTEAGIEHFGRGFDTLCNAILMVIDPSYESQCLVGKISGMADSIDVPLYFILNKTDEATSAALRDTIPDTARIIGEFTLDPVLIEAGLMGQAVPSGYPAAAAVLERLAARVEGTCPAG</sequence>
<dbReference type="InterPro" id="IPR002586">
    <property type="entry name" value="CobQ/CobB/MinD/ParA_Nub-bd_dom"/>
</dbReference>
<dbReference type="InterPro" id="IPR050625">
    <property type="entry name" value="ParA/MinD_ATPase"/>
</dbReference>
<dbReference type="GO" id="GO:0016887">
    <property type="term" value="F:ATP hydrolysis activity"/>
    <property type="evidence" value="ECO:0007669"/>
    <property type="project" value="TreeGrafter"/>
</dbReference>
<dbReference type="PANTHER" id="PTHR43384:SF3">
    <property type="entry name" value="AAA+ ATPASE DOMAIN-CONTAINING PROTEIN"/>
    <property type="match status" value="1"/>
</dbReference>
<dbReference type="PIRSF" id="PIRSF005647">
    <property type="entry name" value="CooC"/>
    <property type="match status" value="1"/>
</dbReference>
<evidence type="ECO:0000313" key="3">
    <source>
        <dbReference type="Proteomes" id="UP000184671"/>
    </source>
</evidence>